<dbReference type="AlphaFoldDB" id="A0A643C4J7"/>
<protein>
    <submittedName>
        <fullName evidence="2">Uncharacterized protein</fullName>
    </submittedName>
</protein>
<organism evidence="2 3">
    <name type="scientific">Balaenoptera physalus</name>
    <name type="common">Fin whale</name>
    <name type="synonym">Balaena physalus</name>
    <dbReference type="NCBI Taxonomy" id="9770"/>
    <lineage>
        <taxon>Eukaryota</taxon>
        <taxon>Metazoa</taxon>
        <taxon>Chordata</taxon>
        <taxon>Craniata</taxon>
        <taxon>Vertebrata</taxon>
        <taxon>Euteleostomi</taxon>
        <taxon>Mammalia</taxon>
        <taxon>Eutheria</taxon>
        <taxon>Laurasiatheria</taxon>
        <taxon>Artiodactyla</taxon>
        <taxon>Whippomorpha</taxon>
        <taxon>Cetacea</taxon>
        <taxon>Mysticeti</taxon>
        <taxon>Balaenopteridae</taxon>
        <taxon>Balaenoptera</taxon>
    </lineage>
</organism>
<name>A0A643C4J7_BALPH</name>
<sequence>VAFGRSSNGLCVDPEELNLTASSPGPSPEPAATTVSRLPSRGVGSSGHKTPFLLGSGLLLGVAQHVVFVLQMD</sequence>
<dbReference type="Proteomes" id="UP000437017">
    <property type="component" value="Unassembled WGS sequence"/>
</dbReference>
<evidence type="ECO:0000313" key="2">
    <source>
        <dbReference type="EMBL" id="KAB0395181.1"/>
    </source>
</evidence>
<dbReference type="EMBL" id="SGJD01002563">
    <property type="protein sequence ID" value="KAB0395181.1"/>
    <property type="molecule type" value="Genomic_DNA"/>
</dbReference>
<gene>
    <name evidence="2" type="ORF">E2I00_007519</name>
</gene>
<keyword evidence="3" id="KW-1185">Reference proteome</keyword>
<evidence type="ECO:0000313" key="3">
    <source>
        <dbReference type="Proteomes" id="UP000437017"/>
    </source>
</evidence>
<feature type="compositionally biased region" description="Low complexity" evidence="1">
    <location>
        <begin position="20"/>
        <end position="34"/>
    </location>
</feature>
<dbReference type="OrthoDB" id="2015831at2759"/>
<feature type="non-terminal residue" evidence="2">
    <location>
        <position position="1"/>
    </location>
</feature>
<comment type="caution">
    <text evidence="2">The sequence shown here is derived from an EMBL/GenBank/DDBJ whole genome shotgun (WGS) entry which is preliminary data.</text>
</comment>
<feature type="region of interest" description="Disordered" evidence="1">
    <location>
        <begin position="14"/>
        <end position="46"/>
    </location>
</feature>
<reference evidence="2 3" key="1">
    <citation type="journal article" date="2019" name="PLoS ONE">
        <title>Genomic analyses reveal an absence of contemporary introgressive admixture between fin whales and blue whales, despite known hybrids.</title>
        <authorList>
            <person name="Westbury M.V."/>
            <person name="Petersen B."/>
            <person name="Lorenzen E.D."/>
        </authorList>
    </citation>
    <scope>NUCLEOTIDE SEQUENCE [LARGE SCALE GENOMIC DNA]</scope>
    <source>
        <strain evidence="2">FinWhale-01</strain>
    </source>
</reference>
<proteinExistence type="predicted"/>
<evidence type="ECO:0000256" key="1">
    <source>
        <dbReference type="SAM" id="MobiDB-lite"/>
    </source>
</evidence>
<accession>A0A643C4J7</accession>